<evidence type="ECO:0000313" key="3">
    <source>
        <dbReference type="EMBL" id="PMP83691.1"/>
    </source>
</evidence>
<dbReference type="InterPro" id="IPR044144">
    <property type="entry name" value="SAF_UxaA/GarD"/>
</dbReference>
<reference evidence="3 4" key="1">
    <citation type="submission" date="2018-01" db="EMBL/GenBank/DDBJ databases">
        <title>Metagenomic assembled genomes from two thermal pools in the Uzon Caldera, Kamchatka, Russia.</title>
        <authorList>
            <person name="Wilkins L."/>
            <person name="Ettinger C."/>
        </authorList>
    </citation>
    <scope>NUCLEOTIDE SEQUENCE [LARGE SCALE GENOMIC DNA]</scope>
    <source>
        <strain evidence="3">ARK-10</strain>
    </source>
</reference>
<dbReference type="AlphaFoldDB" id="A0A2J6X8U6"/>
<protein>
    <recommendedName>
        <fullName evidence="2">SAF domain-containing protein</fullName>
    </recommendedName>
</protein>
<accession>A0A2J6X8U6</accession>
<comment type="caution">
    <text evidence="3">The sequence shown here is derived from an EMBL/GenBank/DDBJ whole genome shotgun (WGS) entry which is preliminary data.</text>
</comment>
<dbReference type="SMART" id="SM00858">
    <property type="entry name" value="SAF"/>
    <property type="match status" value="1"/>
</dbReference>
<proteinExistence type="predicted"/>
<sequence>NALVGVAVEDLKPNEKAKGRFLDTNKEIEVKILEDVPLGHKIALKDIRSGETIFEYGEKIGVATKNIKQGEHVHVHNIKSLRWGGISK</sequence>
<evidence type="ECO:0000313" key="4">
    <source>
        <dbReference type="Proteomes" id="UP000236910"/>
    </source>
</evidence>
<organism evidence="3 4">
    <name type="scientific">Caldisericum exile</name>
    <dbReference type="NCBI Taxonomy" id="693075"/>
    <lineage>
        <taxon>Bacteria</taxon>
        <taxon>Pseudomonadati</taxon>
        <taxon>Caldisericota/Cryosericota group</taxon>
        <taxon>Caldisericota</taxon>
        <taxon>Caldisericia</taxon>
        <taxon>Caldisericales</taxon>
        <taxon>Caldisericaceae</taxon>
        <taxon>Caldisericum</taxon>
    </lineage>
</organism>
<dbReference type="PANTHER" id="PTHR30536">
    <property type="entry name" value="ALTRONATE/GALACTARATE DEHYDRATASE"/>
    <property type="match status" value="1"/>
</dbReference>
<dbReference type="Gene3D" id="2.30.130.110">
    <property type="match status" value="1"/>
</dbReference>
<dbReference type="PANTHER" id="PTHR30536:SF5">
    <property type="entry name" value="ALTRONATE DEHYDRATASE"/>
    <property type="match status" value="1"/>
</dbReference>
<dbReference type="GO" id="GO:0019698">
    <property type="term" value="P:D-galacturonate catabolic process"/>
    <property type="evidence" value="ECO:0007669"/>
    <property type="project" value="TreeGrafter"/>
</dbReference>
<dbReference type="Pfam" id="PF08666">
    <property type="entry name" value="SAF"/>
    <property type="match status" value="1"/>
</dbReference>
<keyword evidence="1" id="KW-0456">Lyase</keyword>
<dbReference type="CDD" id="cd11613">
    <property type="entry name" value="SAF_AH_GD"/>
    <property type="match status" value="1"/>
</dbReference>
<dbReference type="EMBL" id="PNIX01000077">
    <property type="protein sequence ID" value="PMP83691.1"/>
    <property type="molecule type" value="Genomic_DNA"/>
</dbReference>
<evidence type="ECO:0000256" key="1">
    <source>
        <dbReference type="ARBA" id="ARBA00023239"/>
    </source>
</evidence>
<feature type="non-terminal residue" evidence="3">
    <location>
        <position position="1"/>
    </location>
</feature>
<gene>
    <name evidence="3" type="ORF">C0175_01320</name>
</gene>
<feature type="domain" description="SAF" evidence="2">
    <location>
        <begin position="2"/>
        <end position="79"/>
    </location>
</feature>
<dbReference type="GO" id="GO:0016829">
    <property type="term" value="F:lyase activity"/>
    <property type="evidence" value="ECO:0007669"/>
    <property type="project" value="UniProtKB-KW"/>
</dbReference>
<dbReference type="InterPro" id="IPR052172">
    <property type="entry name" value="UxaA_altronate/galactarate_dh"/>
</dbReference>
<dbReference type="Proteomes" id="UP000236910">
    <property type="component" value="Unassembled WGS sequence"/>
</dbReference>
<name>A0A2J6X8U6_9BACT</name>
<dbReference type="InterPro" id="IPR013974">
    <property type="entry name" value="SAF"/>
</dbReference>
<evidence type="ECO:0000259" key="2">
    <source>
        <dbReference type="SMART" id="SM00858"/>
    </source>
</evidence>